<dbReference type="Pfam" id="PF01650">
    <property type="entry name" value="Peptidase_C13"/>
    <property type="match status" value="1"/>
</dbReference>
<evidence type="ECO:0000256" key="1">
    <source>
        <dbReference type="SAM" id="SignalP"/>
    </source>
</evidence>
<dbReference type="EMBL" id="LIZS01000119">
    <property type="protein sequence ID" value="KPJ51445.1"/>
    <property type="molecule type" value="Genomic_DNA"/>
</dbReference>
<evidence type="ECO:0008006" key="4">
    <source>
        <dbReference type="Google" id="ProtNLM"/>
    </source>
</evidence>
<keyword evidence="1" id="KW-0732">Signal</keyword>
<dbReference type="InterPro" id="IPR008969">
    <property type="entry name" value="CarboxyPept-like_regulatory"/>
</dbReference>
<feature type="chain" id="PRO_5006639522" description="Gingipain domain-containing protein" evidence="1">
    <location>
        <begin position="23"/>
        <end position="902"/>
    </location>
</feature>
<proteinExistence type="predicted"/>
<dbReference type="AlphaFoldDB" id="A0A0S7WMP1"/>
<dbReference type="STRING" id="1703770.AMJ39_09815"/>
<dbReference type="GO" id="GO:0008233">
    <property type="term" value="F:peptidase activity"/>
    <property type="evidence" value="ECO:0007669"/>
    <property type="project" value="InterPro"/>
</dbReference>
<comment type="caution">
    <text evidence="2">The sequence shown here is derived from an EMBL/GenBank/DDBJ whole genome shotgun (WGS) entry which is preliminary data.</text>
</comment>
<dbReference type="Proteomes" id="UP000052008">
    <property type="component" value="Unassembled WGS sequence"/>
</dbReference>
<gene>
    <name evidence="2" type="ORF">AMJ39_09815</name>
</gene>
<name>A0A0S7WMP1_UNCT6</name>
<dbReference type="Gene3D" id="3.40.50.1460">
    <property type="match status" value="1"/>
</dbReference>
<evidence type="ECO:0000313" key="3">
    <source>
        <dbReference type="Proteomes" id="UP000052008"/>
    </source>
</evidence>
<dbReference type="Pfam" id="PF13620">
    <property type="entry name" value="CarboxypepD_reg"/>
    <property type="match status" value="1"/>
</dbReference>
<organism evidence="2 3">
    <name type="scientific">candidate division TA06 bacterium DG_24</name>
    <dbReference type="NCBI Taxonomy" id="1703770"/>
    <lineage>
        <taxon>Bacteria</taxon>
        <taxon>Bacteria division TA06</taxon>
    </lineage>
</organism>
<accession>A0A0S7WMP1</accession>
<protein>
    <recommendedName>
        <fullName evidence="4">Gingipain domain-containing protein</fullName>
    </recommendedName>
</protein>
<feature type="signal peptide" evidence="1">
    <location>
        <begin position="1"/>
        <end position="22"/>
    </location>
</feature>
<dbReference type="GO" id="GO:0006508">
    <property type="term" value="P:proteolysis"/>
    <property type="evidence" value="ECO:0007669"/>
    <property type="project" value="InterPro"/>
</dbReference>
<sequence length="902" mass="98793">MRRRTLSLMCLAGVVFSTIALAVPDALATVTSGDEALLLVIDELLGNNTEGKRIFVSRECFPSGTPIHSWKGEVFTTGASGWVVFIDDLPAANWLHPARYVFVEREAGQLDVYPATVPFKDEDGYREYPTRMQRLILGAQERRLSFDHVPKVPPRETGTDYAVLMSGGGSIMTNYVRYWNDLSNIYTGLTTVYGYDDRNIYVLCSDGLDPAPDRANGTSSPPDLDGDGDDDIDFACTKDKIELVFQQLGYLLTPEDQLFVFTTDHGGGMSWDVHLNLWGFQELHDWELRDMVDALPQCNMIFTMEQCTSGGFMDDLCWDHDGRVFSSACEFDQPSFAMSPWYEYDAYVFHWTAAVRWVDAYGDRVDADYNRDGLVDMKEAFIYAETHDMEPEHPQYDDRPQALGSELTLYGPAPLGTVEGNVTDATTSLGIEGQVEVLATGRRADCDTSGYYFVVVLAETTYLLEAGCFGYYPVQDSIFVPEETTVQLDFALHPMPTGTLEGTVIDAETFLPIEGAEITILETPLDPIYTDPGGFYALDLPGDASYDVRAAAYGHVSQVAPDVYVPQSGTTTLDFALHPAPGILIWEADHSPISGDAQLEALGRNGLASIVSTDLFSCGDLSYFDAVFVNLGICPTNYFIVENSPEAMALLTYIYEGGNVYLEGGDVWAFDPYLGGHDFAPYFGIHPTNDGTQDLYSVSGEANTLMPDLEGMWFDYIGGHDYIDHIMPIPPAELVFRNAENDDPIGVAKTNTYGGRTLGTSFEFGGLVDGENTKTEVMAAIIGFFDLAPSLPDVSVVLEPDAMVYARGETLGFTATVTNNTLEVQSFYAIGEVMLPNGNPYTGNPVVGPRSITLQPGGSASAHLTHFVPYSAPLGTYIYTGTAGLPPDIVIDSDSFQFIVTP</sequence>
<dbReference type="SUPFAM" id="SSF49464">
    <property type="entry name" value="Carboxypeptidase regulatory domain-like"/>
    <property type="match status" value="2"/>
</dbReference>
<evidence type="ECO:0000313" key="2">
    <source>
        <dbReference type="EMBL" id="KPJ51445.1"/>
    </source>
</evidence>
<dbReference type="Gene3D" id="2.60.40.1120">
    <property type="entry name" value="Carboxypeptidase-like, regulatory domain"/>
    <property type="match status" value="2"/>
</dbReference>
<dbReference type="InterPro" id="IPR001096">
    <property type="entry name" value="Peptidase_C13"/>
</dbReference>
<reference evidence="2 3" key="1">
    <citation type="journal article" date="2015" name="Microbiome">
        <title>Genomic resolution of linkages in carbon, nitrogen, and sulfur cycling among widespread estuary sediment bacteria.</title>
        <authorList>
            <person name="Baker B.J."/>
            <person name="Lazar C.S."/>
            <person name="Teske A.P."/>
            <person name="Dick G.J."/>
        </authorList>
    </citation>
    <scope>NUCLEOTIDE SEQUENCE [LARGE SCALE GENOMIC DNA]</scope>
    <source>
        <strain evidence="2">DG_24</strain>
    </source>
</reference>